<proteinExistence type="predicted"/>
<dbReference type="AlphaFoldDB" id="A0A5J9V1E9"/>
<dbReference type="EMBL" id="RWGY01000011">
    <property type="protein sequence ID" value="TVU29170.1"/>
    <property type="molecule type" value="Genomic_DNA"/>
</dbReference>
<dbReference type="OrthoDB" id="695275at2759"/>
<name>A0A5J9V1E9_9POAL</name>
<sequence>MSYLPNLFALSTWYYPKVRGPSVAMQPRIAYQQQQQQQQQVAAEGEEEEIHAASATADGLLLLPPQLEELEIWYCRELSLHHPNSKAGGTGGGLQGLRCLRSLEIFVTILLLKFALLLSSLRTLKFALLCSLPSPLQVLQLYRTKGRETPVPFSNLTSLTELYISTCEGLRVEGGLWPLLAHGRLTKLEVMETPNFFVGCEPPPQPQEGGIPVPLCSSSSSNLQDLYTDDAAGVLAAPICTLLSSSLTTLSFIDTTERFTEEQEEALQHLASLQHLRFDNCEKLQRLPTGLHKLTNLKSLVIFSCDALRSLPKGGLPSSLQKLRLKYCSAIQSLPKDTLPSSLQVLEIRSCPAIRSLPKVDSLPSSLRKLDVRFSDSDELRGQCRKLRGIIPVIISIRASYLTEQNNHLNQIILMKGFKIIEGPFQA</sequence>
<dbReference type="SUPFAM" id="SSF52058">
    <property type="entry name" value="L domain-like"/>
    <property type="match status" value="1"/>
</dbReference>
<evidence type="ECO:0000313" key="1">
    <source>
        <dbReference type="EMBL" id="TVU29170.1"/>
    </source>
</evidence>
<dbReference type="PANTHER" id="PTHR36766:SF40">
    <property type="entry name" value="DISEASE RESISTANCE PROTEIN RGA3"/>
    <property type="match status" value="1"/>
</dbReference>
<reference evidence="1 2" key="1">
    <citation type="journal article" date="2019" name="Sci. Rep.">
        <title>A high-quality genome of Eragrostis curvula grass provides insights into Poaceae evolution and supports new strategies to enhance forage quality.</title>
        <authorList>
            <person name="Carballo J."/>
            <person name="Santos B.A.C.M."/>
            <person name="Zappacosta D."/>
            <person name="Garbus I."/>
            <person name="Selva J.P."/>
            <person name="Gallo C.A."/>
            <person name="Diaz A."/>
            <person name="Albertini E."/>
            <person name="Caccamo M."/>
            <person name="Echenique V."/>
        </authorList>
    </citation>
    <scope>NUCLEOTIDE SEQUENCE [LARGE SCALE GENOMIC DNA]</scope>
    <source>
        <strain evidence="2">cv. Victoria</strain>
        <tissue evidence="1">Leaf</tissue>
    </source>
</reference>
<keyword evidence="2" id="KW-1185">Reference proteome</keyword>
<evidence type="ECO:0000313" key="2">
    <source>
        <dbReference type="Proteomes" id="UP000324897"/>
    </source>
</evidence>
<dbReference type="InterPro" id="IPR032675">
    <property type="entry name" value="LRR_dom_sf"/>
</dbReference>
<feature type="non-terminal residue" evidence="1">
    <location>
        <position position="1"/>
    </location>
</feature>
<dbReference type="Gene3D" id="3.80.10.10">
    <property type="entry name" value="Ribonuclease Inhibitor"/>
    <property type="match status" value="1"/>
</dbReference>
<accession>A0A5J9V1E9</accession>
<dbReference type="Gramene" id="TVU29170">
    <property type="protein sequence ID" value="TVU29170"/>
    <property type="gene ID" value="EJB05_20726"/>
</dbReference>
<comment type="caution">
    <text evidence="1">The sequence shown here is derived from an EMBL/GenBank/DDBJ whole genome shotgun (WGS) entry which is preliminary data.</text>
</comment>
<dbReference type="Proteomes" id="UP000324897">
    <property type="component" value="Chromosome 1"/>
</dbReference>
<gene>
    <name evidence="1" type="ORF">EJB05_20726</name>
</gene>
<dbReference type="PANTHER" id="PTHR36766">
    <property type="entry name" value="PLANT BROAD-SPECTRUM MILDEW RESISTANCE PROTEIN RPW8"/>
    <property type="match status" value="1"/>
</dbReference>
<organism evidence="1 2">
    <name type="scientific">Eragrostis curvula</name>
    <name type="common">weeping love grass</name>
    <dbReference type="NCBI Taxonomy" id="38414"/>
    <lineage>
        <taxon>Eukaryota</taxon>
        <taxon>Viridiplantae</taxon>
        <taxon>Streptophyta</taxon>
        <taxon>Embryophyta</taxon>
        <taxon>Tracheophyta</taxon>
        <taxon>Spermatophyta</taxon>
        <taxon>Magnoliopsida</taxon>
        <taxon>Liliopsida</taxon>
        <taxon>Poales</taxon>
        <taxon>Poaceae</taxon>
        <taxon>PACMAD clade</taxon>
        <taxon>Chloridoideae</taxon>
        <taxon>Eragrostideae</taxon>
        <taxon>Eragrostidinae</taxon>
        <taxon>Eragrostis</taxon>
    </lineage>
</organism>
<protein>
    <submittedName>
        <fullName evidence="1">Uncharacterized protein</fullName>
    </submittedName>
</protein>